<dbReference type="Proteomes" id="UP000664203">
    <property type="component" value="Unassembled WGS sequence"/>
</dbReference>
<evidence type="ECO:0000256" key="1">
    <source>
        <dbReference type="SAM" id="MobiDB-lite"/>
    </source>
</evidence>
<accession>A0A8H3JA61</accession>
<feature type="compositionally biased region" description="Polar residues" evidence="1">
    <location>
        <begin position="43"/>
        <end position="56"/>
    </location>
</feature>
<gene>
    <name evidence="2" type="ORF">ALECFALPRED_000856</name>
</gene>
<comment type="caution">
    <text evidence="2">The sequence shown here is derived from an EMBL/GenBank/DDBJ whole genome shotgun (WGS) entry which is preliminary data.</text>
</comment>
<dbReference type="OrthoDB" id="10392563at2759"/>
<proteinExistence type="predicted"/>
<keyword evidence="3" id="KW-1185">Reference proteome</keyword>
<feature type="non-terminal residue" evidence="2">
    <location>
        <position position="456"/>
    </location>
</feature>
<evidence type="ECO:0000313" key="3">
    <source>
        <dbReference type="Proteomes" id="UP000664203"/>
    </source>
</evidence>
<feature type="compositionally biased region" description="Polar residues" evidence="1">
    <location>
        <begin position="229"/>
        <end position="245"/>
    </location>
</feature>
<feature type="region of interest" description="Disordered" evidence="1">
    <location>
        <begin position="16"/>
        <end position="75"/>
    </location>
</feature>
<dbReference type="EMBL" id="CAJPDR010001152">
    <property type="protein sequence ID" value="CAF9943648.1"/>
    <property type="molecule type" value="Genomic_DNA"/>
</dbReference>
<name>A0A8H3JA61_9LECA</name>
<protein>
    <submittedName>
        <fullName evidence="2">Uncharacterized protein</fullName>
    </submittedName>
</protein>
<feature type="compositionally biased region" description="Basic residues" evidence="1">
    <location>
        <begin position="341"/>
        <end position="362"/>
    </location>
</feature>
<feature type="compositionally biased region" description="Low complexity" evidence="1">
    <location>
        <begin position="418"/>
        <end position="427"/>
    </location>
</feature>
<organism evidence="2 3">
    <name type="scientific">Alectoria fallacina</name>
    <dbReference type="NCBI Taxonomy" id="1903189"/>
    <lineage>
        <taxon>Eukaryota</taxon>
        <taxon>Fungi</taxon>
        <taxon>Dikarya</taxon>
        <taxon>Ascomycota</taxon>
        <taxon>Pezizomycotina</taxon>
        <taxon>Lecanoromycetes</taxon>
        <taxon>OSLEUM clade</taxon>
        <taxon>Lecanoromycetidae</taxon>
        <taxon>Lecanorales</taxon>
        <taxon>Lecanorineae</taxon>
        <taxon>Parmeliaceae</taxon>
        <taxon>Alectoria</taxon>
    </lineage>
</organism>
<sequence length="456" mass="48996">MADSTAVESYFDFEAATDHDLANEVESGNPRVLARYPPPPSDQHPQAQSAVSTQPIQGADQRAAIPDPNPAMAPLPSTEMQQQWLALYPMGQTMGTDLFACGQLTAPYPPNWQQQQGIIPRANFQHYQPAPAPACQSMGFIPQANFQQWQPGPAPASQSMGIVPDIGKAPPAHCHEHTMMFQRRIALFHQKHPSLMDESLEPRPYINEGPSAPCSPITQQQGAPLPQDAPSQRLQPGQYMQQPSLLPQGLRPLPTGPSTRSPQTAPLAPPPVQQRQQHFNHPSVPTQQQQESFPLPMQQQGTSPFPTPPKSPSATLTLKPTAAAAAAAAATDNAKRTPSIKGRKRTGVAKKPARPPGRKPKDHGKVGFVNATVPASEHFDTTKYGRNSLRGAGSEARLAEPWNQPSVKGKGKADDQSPPVADAVVVEEPAKGPVGEDESARAPVAEMARPEEGAEM</sequence>
<feature type="compositionally biased region" description="Polar residues" evidence="1">
    <location>
        <begin position="273"/>
        <end position="301"/>
    </location>
</feature>
<reference evidence="2" key="1">
    <citation type="submission" date="2021-03" db="EMBL/GenBank/DDBJ databases">
        <authorList>
            <person name="Tagirdzhanova G."/>
        </authorList>
    </citation>
    <scope>NUCLEOTIDE SEQUENCE</scope>
</reference>
<feature type="region of interest" description="Disordered" evidence="1">
    <location>
        <begin position="327"/>
        <end position="456"/>
    </location>
</feature>
<feature type="region of interest" description="Disordered" evidence="1">
    <location>
        <begin position="199"/>
        <end position="315"/>
    </location>
</feature>
<dbReference type="AlphaFoldDB" id="A0A8H3JA61"/>
<evidence type="ECO:0000313" key="2">
    <source>
        <dbReference type="EMBL" id="CAF9943648.1"/>
    </source>
</evidence>